<dbReference type="Gene3D" id="3.40.50.720">
    <property type="entry name" value="NAD(P)-binding Rossmann-like Domain"/>
    <property type="match status" value="1"/>
</dbReference>
<dbReference type="OrthoDB" id="1274115at2759"/>
<organism evidence="6 7">
    <name type="scientific">Aspergillus coremiiformis</name>
    <dbReference type="NCBI Taxonomy" id="138285"/>
    <lineage>
        <taxon>Eukaryota</taxon>
        <taxon>Fungi</taxon>
        <taxon>Dikarya</taxon>
        <taxon>Ascomycota</taxon>
        <taxon>Pezizomycotina</taxon>
        <taxon>Eurotiomycetes</taxon>
        <taxon>Eurotiomycetidae</taxon>
        <taxon>Eurotiales</taxon>
        <taxon>Aspergillaceae</taxon>
        <taxon>Aspergillus</taxon>
        <taxon>Aspergillus subgen. Circumdati</taxon>
    </lineage>
</organism>
<dbReference type="PRINTS" id="PR00081">
    <property type="entry name" value="GDHRDH"/>
</dbReference>
<gene>
    <name evidence="6" type="ORF">BDV28DRAFT_127879</name>
</gene>
<keyword evidence="7" id="KW-1185">Reference proteome</keyword>
<dbReference type="InterPro" id="IPR020904">
    <property type="entry name" value="Sc_DH/Rdtase_CS"/>
</dbReference>
<comment type="similarity">
    <text evidence="1 4">Belongs to the short-chain dehydrogenases/reductases (SDR) family.</text>
</comment>
<evidence type="ECO:0000256" key="1">
    <source>
        <dbReference type="ARBA" id="ARBA00006484"/>
    </source>
</evidence>
<accession>A0A5N6ZEJ5</accession>
<evidence type="ECO:0008006" key="8">
    <source>
        <dbReference type="Google" id="ProtNLM"/>
    </source>
</evidence>
<dbReference type="GO" id="GO:0016491">
    <property type="term" value="F:oxidoreductase activity"/>
    <property type="evidence" value="ECO:0007669"/>
    <property type="project" value="UniProtKB-KW"/>
</dbReference>
<dbReference type="PROSITE" id="PS00061">
    <property type="entry name" value="ADH_SHORT"/>
    <property type="match status" value="1"/>
</dbReference>
<feature type="chain" id="PRO_5025008560" description="Short chain oxidoreductase/dehydrogenase" evidence="5">
    <location>
        <begin position="19"/>
        <end position="288"/>
    </location>
</feature>
<reference evidence="7" key="1">
    <citation type="submission" date="2019-04" db="EMBL/GenBank/DDBJ databases">
        <title>Friends and foes A comparative genomics studyof 23 Aspergillus species from section Flavi.</title>
        <authorList>
            <consortium name="DOE Joint Genome Institute"/>
            <person name="Kjaerbolling I."/>
            <person name="Vesth T."/>
            <person name="Frisvad J.C."/>
            <person name="Nybo J.L."/>
            <person name="Theobald S."/>
            <person name="Kildgaard S."/>
            <person name="Isbrandt T."/>
            <person name="Kuo A."/>
            <person name="Sato A."/>
            <person name="Lyhne E.K."/>
            <person name="Kogle M.E."/>
            <person name="Wiebenga A."/>
            <person name="Kun R.S."/>
            <person name="Lubbers R.J."/>
            <person name="Makela M.R."/>
            <person name="Barry K."/>
            <person name="Chovatia M."/>
            <person name="Clum A."/>
            <person name="Daum C."/>
            <person name="Haridas S."/>
            <person name="He G."/>
            <person name="LaButti K."/>
            <person name="Lipzen A."/>
            <person name="Mondo S."/>
            <person name="Riley R."/>
            <person name="Salamov A."/>
            <person name="Simmons B.A."/>
            <person name="Magnuson J.K."/>
            <person name="Henrissat B."/>
            <person name="Mortensen U.H."/>
            <person name="Larsen T.O."/>
            <person name="Devries R.P."/>
            <person name="Grigoriev I.V."/>
            <person name="Machida M."/>
            <person name="Baker S.E."/>
            <person name="Andersen M.R."/>
        </authorList>
    </citation>
    <scope>NUCLEOTIDE SEQUENCE [LARGE SCALE GENOMIC DNA]</scope>
    <source>
        <strain evidence="7">CBS 553.77</strain>
    </source>
</reference>
<evidence type="ECO:0000313" key="7">
    <source>
        <dbReference type="Proteomes" id="UP000327118"/>
    </source>
</evidence>
<proteinExistence type="inferred from homology"/>
<keyword evidence="2" id="KW-0521">NADP</keyword>
<keyword evidence="3" id="KW-0560">Oxidoreductase</keyword>
<dbReference type="InterPro" id="IPR002347">
    <property type="entry name" value="SDR_fam"/>
</dbReference>
<protein>
    <recommendedName>
        <fullName evidence="8">Short chain oxidoreductase/dehydrogenase</fullName>
    </recommendedName>
</protein>
<sequence>MAPLVWFITGASSGLGLSLSLYALAAGHHVVGTVRNASKSSDAVKTIQDKGGKIIELDVTKAETVRPQVQQAERFYGKIDVLVNNAGYSLLGAVEDLNDKESALQMETNFFGPLRLIRSVLPGMRANRTGTIVNISSIAGQDALPSCGLYSASKFALEGLSEALARELAPFNISVLIVEPGVFRTNFLGAVQINESGLSEPYRGGPVDTTLEILKTIQGKQQGDPEKAVARIFETVVGEGVAGGLKGKILRLPLGPDCVQRMTAKLEKASKDLEAAREIAMSTNFDEA</sequence>
<evidence type="ECO:0000256" key="2">
    <source>
        <dbReference type="ARBA" id="ARBA00022857"/>
    </source>
</evidence>
<evidence type="ECO:0000313" key="6">
    <source>
        <dbReference type="EMBL" id="KAE8356077.1"/>
    </source>
</evidence>
<dbReference type="PRINTS" id="PR00080">
    <property type="entry name" value="SDRFAMILY"/>
</dbReference>
<evidence type="ECO:0000256" key="5">
    <source>
        <dbReference type="SAM" id="SignalP"/>
    </source>
</evidence>
<dbReference type="CDD" id="cd05374">
    <property type="entry name" value="17beta-HSD-like_SDR_c"/>
    <property type="match status" value="1"/>
</dbReference>
<dbReference type="Pfam" id="PF00106">
    <property type="entry name" value="adh_short"/>
    <property type="match status" value="1"/>
</dbReference>
<dbReference type="GO" id="GO:0044550">
    <property type="term" value="P:secondary metabolite biosynthetic process"/>
    <property type="evidence" value="ECO:0007669"/>
    <property type="project" value="UniProtKB-ARBA"/>
</dbReference>
<dbReference type="AlphaFoldDB" id="A0A5N6ZEJ5"/>
<feature type="signal peptide" evidence="5">
    <location>
        <begin position="1"/>
        <end position="18"/>
    </location>
</feature>
<dbReference type="Proteomes" id="UP000327118">
    <property type="component" value="Unassembled WGS sequence"/>
</dbReference>
<dbReference type="EMBL" id="ML739043">
    <property type="protein sequence ID" value="KAE8356077.1"/>
    <property type="molecule type" value="Genomic_DNA"/>
</dbReference>
<dbReference type="SUPFAM" id="SSF51735">
    <property type="entry name" value="NAD(P)-binding Rossmann-fold domains"/>
    <property type="match status" value="1"/>
</dbReference>
<keyword evidence="5" id="KW-0732">Signal</keyword>
<dbReference type="PANTHER" id="PTHR43976:SF16">
    <property type="entry name" value="SHORT-CHAIN DEHYDROGENASE_REDUCTASE FAMILY PROTEIN"/>
    <property type="match status" value="1"/>
</dbReference>
<dbReference type="InterPro" id="IPR036291">
    <property type="entry name" value="NAD(P)-bd_dom_sf"/>
</dbReference>
<dbReference type="PANTHER" id="PTHR43976">
    <property type="entry name" value="SHORT CHAIN DEHYDROGENASE"/>
    <property type="match status" value="1"/>
</dbReference>
<evidence type="ECO:0000256" key="3">
    <source>
        <dbReference type="ARBA" id="ARBA00023002"/>
    </source>
</evidence>
<dbReference type="InterPro" id="IPR051911">
    <property type="entry name" value="SDR_oxidoreductase"/>
</dbReference>
<name>A0A5N6ZEJ5_9EURO</name>
<evidence type="ECO:0000256" key="4">
    <source>
        <dbReference type="RuleBase" id="RU000363"/>
    </source>
</evidence>